<comment type="subcellular location">
    <subcellularLocation>
        <location evidence="5">Endoplasmic reticulum membrane</location>
        <topology evidence="5">Multi-pass membrane protein</topology>
    </subcellularLocation>
    <subcellularLocation>
        <location evidence="5">Endoplasmic reticulum-Golgi intermediate compartment membrane</location>
        <topology evidence="5">Multi-pass membrane protein</topology>
    </subcellularLocation>
    <subcellularLocation>
        <location evidence="5">Golgi apparatus membrane</location>
        <topology evidence="5">Multi-pass membrane protein</topology>
    </subcellularLocation>
    <subcellularLocation>
        <location evidence="1">Membrane</location>
    </subcellularLocation>
</comment>
<evidence type="ECO:0000313" key="8">
    <source>
        <dbReference type="EMBL" id="SCU90511.1"/>
    </source>
</evidence>
<dbReference type="GO" id="GO:0030134">
    <property type="term" value="C:COPII-coated ER to Golgi transport vesicle"/>
    <property type="evidence" value="ECO:0007669"/>
    <property type="project" value="TreeGrafter"/>
</dbReference>
<dbReference type="InterPro" id="IPR012936">
    <property type="entry name" value="Erv_C"/>
</dbReference>
<dbReference type="PANTHER" id="PTHR10984">
    <property type="entry name" value="ENDOPLASMIC RETICULUM-GOLGI INTERMEDIATE COMPARTMENT PROTEIN"/>
    <property type="match status" value="1"/>
</dbReference>
<dbReference type="GO" id="GO:0033116">
    <property type="term" value="C:endoplasmic reticulum-Golgi intermediate compartment membrane"/>
    <property type="evidence" value="ECO:0007669"/>
    <property type="project" value="UniProtKB-SubCell"/>
</dbReference>
<dbReference type="GO" id="GO:0005789">
    <property type="term" value="C:endoplasmic reticulum membrane"/>
    <property type="evidence" value="ECO:0007669"/>
    <property type="project" value="UniProtKB-SubCell"/>
</dbReference>
<evidence type="ECO:0000259" key="6">
    <source>
        <dbReference type="Pfam" id="PF07970"/>
    </source>
</evidence>
<dbReference type="InterPro" id="IPR039542">
    <property type="entry name" value="Erv_N"/>
</dbReference>
<evidence type="ECO:0000256" key="4">
    <source>
        <dbReference type="ARBA" id="ARBA00023136"/>
    </source>
</evidence>
<proteinExistence type="inferred from homology"/>
<evidence type="ECO:0000256" key="3">
    <source>
        <dbReference type="ARBA" id="ARBA00022989"/>
    </source>
</evidence>
<keyword evidence="5" id="KW-0813">Transport</keyword>
<dbReference type="AlphaFoldDB" id="A0A1G4JJ59"/>
<sequence length="344" mass="38882">MSGLRTFDAFPKTDAQHVKKSSKGGVSSILTYLFLAFIAWSEFGSFFGGYVDHQYGVSSDMRETAQINMDLFVHTPCKWLSVFANDITGDRKLVQNELSFEDLPFYIPYGTNVDGRNEIRTPGLDEVLAKAIPAQFREKLDFSALADDQEFDGCHIFGSIPINMVRGDLHITVRGFSLADFQRTPQEAINFSHVFNELSFGDFYPYIDNPLDKTGRLTSEAAKSYRYHTSVVPTTFRKLGAEVHTFQYSLGETESTVSGSQFGRRGPIPGIVLSYNFEALSITVSDERISFWQFIVRLIAILSFIVYIVSWAFRLTDKLLVVVLGPKWSLRYQSDNRQNTGILI</sequence>
<evidence type="ECO:0000259" key="7">
    <source>
        <dbReference type="Pfam" id="PF13850"/>
    </source>
</evidence>
<protein>
    <recommendedName>
        <fullName evidence="5">Endoplasmic reticulum-Golgi intermediate compartment protein</fullName>
    </recommendedName>
</protein>
<keyword evidence="5" id="KW-0931">ER-Golgi transport</keyword>
<dbReference type="Pfam" id="PF13850">
    <property type="entry name" value="ERGIC_N"/>
    <property type="match status" value="1"/>
</dbReference>
<comment type="function">
    <text evidence="5">Plays a role in transport between endoplasmic reticulum and Golgi.</text>
</comment>
<evidence type="ECO:0000256" key="2">
    <source>
        <dbReference type="ARBA" id="ARBA00022692"/>
    </source>
</evidence>
<comment type="similarity">
    <text evidence="5">Belongs to the ERGIC family.</text>
</comment>
<feature type="transmembrane region" description="Helical" evidence="5">
    <location>
        <begin position="294"/>
        <end position="313"/>
    </location>
</feature>
<organism evidence="8 9">
    <name type="scientific">Lachancea meyersii CBS 8951</name>
    <dbReference type="NCBI Taxonomy" id="1266667"/>
    <lineage>
        <taxon>Eukaryota</taxon>
        <taxon>Fungi</taxon>
        <taxon>Dikarya</taxon>
        <taxon>Ascomycota</taxon>
        <taxon>Saccharomycotina</taxon>
        <taxon>Saccharomycetes</taxon>
        <taxon>Saccharomycetales</taxon>
        <taxon>Saccharomycetaceae</taxon>
        <taxon>Lachancea</taxon>
    </lineage>
</organism>
<name>A0A1G4JJ59_9SACH</name>
<dbReference type="GO" id="GO:0006890">
    <property type="term" value="P:retrograde vesicle-mediated transport, Golgi to endoplasmic reticulum"/>
    <property type="evidence" value="ECO:0007669"/>
    <property type="project" value="TreeGrafter"/>
</dbReference>
<dbReference type="Pfam" id="PF07970">
    <property type="entry name" value="COPIIcoated_ERV"/>
    <property type="match status" value="1"/>
</dbReference>
<keyword evidence="2 5" id="KW-0812">Transmembrane</keyword>
<gene>
    <name evidence="8" type="ORF">LAME_0E08878G</name>
</gene>
<evidence type="ECO:0000256" key="1">
    <source>
        <dbReference type="ARBA" id="ARBA00004370"/>
    </source>
</evidence>
<reference evidence="9" key="1">
    <citation type="submission" date="2016-03" db="EMBL/GenBank/DDBJ databases">
        <authorList>
            <person name="Devillers Hugo."/>
        </authorList>
    </citation>
    <scope>NUCLEOTIDE SEQUENCE [LARGE SCALE GENOMIC DNA]</scope>
</reference>
<accession>A0A1G4JJ59</accession>
<dbReference type="GO" id="GO:0006888">
    <property type="term" value="P:endoplasmic reticulum to Golgi vesicle-mediated transport"/>
    <property type="evidence" value="ECO:0007669"/>
    <property type="project" value="UniProtKB-UniRule"/>
</dbReference>
<dbReference type="InterPro" id="IPR045888">
    <property type="entry name" value="Erv"/>
</dbReference>
<dbReference type="OrthoDB" id="5541786at2759"/>
<feature type="domain" description="Endoplasmic reticulum vesicle transporter N-terminal" evidence="7">
    <location>
        <begin position="4"/>
        <end position="92"/>
    </location>
</feature>
<evidence type="ECO:0000313" key="9">
    <source>
        <dbReference type="Proteomes" id="UP000191144"/>
    </source>
</evidence>
<feature type="domain" description="Endoplasmic reticulum vesicle transporter C-terminal" evidence="6">
    <location>
        <begin position="146"/>
        <end position="310"/>
    </location>
</feature>
<keyword evidence="9" id="KW-1185">Reference proteome</keyword>
<dbReference type="EMBL" id="LT598481">
    <property type="protein sequence ID" value="SCU90511.1"/>
    <property type="molecule type" value="Genomic_DNA"/>
</dbReference>
<dbReference type="PANTHER" id="PTHR10984:SF81">
    <property type="entry name" value="ER-DERIVED VESICLES PROTEIN ERV41"/>
    <property type="match status" value="1"/>
</dbReference>
<keyword evidence="5" id="KW-0333">Golgi apparatus</keyword>
<evidence type="ECO:0000256" key="5">
    <source>
        <dbReference type="RuleBase" id="RU369013"/>
    </source>
</evidence>
<dbReference type="Proteomes" id="UP000191144">
    <property type="component" value="Chromosome E"/>
</dbReference>
<feature type="transmembrane region" description="Helical" evidence="5">
    <location>
        <begin position="29"/>
        <end position="51"/>
    </location>
</feature>
<keyword evidence="5" id="KW-0256">Endoplasmic reticulum</keyword>
<keyword evidence="3 5" id="KW-1133">Transmembrane helix</keyword>
<keyword evidence="4 5" id="KW-0472">Membrane</keyword>
<dbReference type="GO" id="GO:0000139">
    <property type="term" value="C:Golgi membrane"/>
    <property type="evidence" value="ECO:0007669"/>
    <property type="project" value="UniProtKB-SubCell"/>
</dbReference>